<dbReference type="OrthoDB" id="6555728at2"/>
<protein>
    <submittedName>
        <fullName evidence="1">Uncharacterized protein</fullName>
    </submittedName>
</protein>
<organism evidence="1 2">
    <name type="scientific">Enterobacter agglomerans</name>
    <name type="common">Erwinia herbicola</name>
    <name type="synonym">Pantoea agglomerans</name>
    <dbReference type="NCBI Taxonomy" id="549"/>
    <lineage>
        <taxon>Bacteria</taxon>
        <taxon>Pseudomonadati</taxon>
        <taxon>Pseudomonadota</taxon>
        <taxon>Gammaproteobacteria</taxon>
        <taxon>Enterobacterales</taxon>
        <taxon>Erwiniaceae</taxon>
        <taxon>Pantoea</taxon>
        <taxon>Pantoea agglomerans group</taxon>
    </lineage>
</organism>
<dbReference type="AlphaFoldDB" id="A0A379LR90"/>
<gene>
    <name evidence="1" type="ORF">NCTC9381_05568</name>
</gene>
<accession>A0A379LR90</accession>
<proteinExistence type="predicted"/>
<dbReference type="EMBL" id="UGSO01000002">
    <property type="protein sequence ID" value="SUE06706.1"/>
    <property type="molecule type" value="Genomic_DNA"/>
</dbReference>
<dbReference type="Proteomes" id="UP000254640">
    <property type="component" value="Unassembled WGS sequence"/>
</dbReference>
<dbReference type="RefSeq" id="WP_010247470.1">
    <property type="nucleotide sequence ID" value="NZ_ADWZ01000002.1"/>
</dbReference>
<name>A0A379LR90_ENTAG</name>
<keyword evidence="2" id="KW-1185">Reference proteome</keyword>
<dbReference type="GeneID" id="66827553"/>
<evidence type="ECO:0000313" key="1">
    <source>
        <dbReference type="EMBL" id="SUE06706.1"/>
    </source>
</evidence>
<sequence>MHTDLTWKTLHHVINQTISDMLDEQQTIDVLSLRARLHELAEKEEDEVMLLCYWQASKILMRLPTTVTASQLMTAARHAFRTPLNHDLL</sequence>
<evidence type="ECO:0000313" key="2">
    <source>
        <dbReference type="Proteomes" id="UP000254640"/>
    </source>
</evidence>
<reference evidence="1 2" key="1">
    <citation type="submission" date="2018-06" db="EMBL/GenBank/DDBJ databases">
        <authorList>
            <consortium name="Pathogen Informatics"/>
            <person name="Doyle S."/>
        </authorList>
    </citation>
    <scope>NUCLEOTIDE SEQUENCE [LARGE SCALE GENOMIC DNA]</scope>
    <source>
        <strain evidence="1 2">NCTC9381</strain>
    </source>
</reference>